<evidence type="ECO:0000259" key="3">
    <source>
        <dbReference type="PROSITE" id="PS50234"/>
    </source>
</evidence>
<feature type="compositionally biased region" description="Low complexity" evidence="1">
    <location>
        <begin position="581"/>
        <end position="592"/>
    </location>
</feature>
<dbReference type="InterPro" id="IPR036465">
    <property type="entry name" value="vWFA_dom_sf"/>
</dbReference>
<dbReference type="SUPFAM" id="SSF53300">
    <property type="entry name" value="vWA-like"/>
    <property type="match status" value="1"/>
</dbReference>
<evidence type="ECO:0000259" key="4">
    <source>
        <dbReference type="PROSITE" id="PS51468"/>
    </source>
</evidence>
<keyword evidence="2" id="KW-0732">Signal</keyword>
<accession>A0A0G4F746</accession>
<dbReference type="PANTHER" id="PTHR45737:SF6">
    <property type="entry name" value="VON WILLEBRAND FACTOR A DOMAIN-CONTAINING PROTEIN 5A"/>
    <property type="match status" value="1"/>
</dbReference>
<organism evidence="5">
    <name type="scientific">Chromera velia CCMP2878</name>
    <dbReference type="NCBI Taxonomy" id="1169474"/>
    <lineage>
        <taxon>Eukaryota</taxon>
        <taxon>Sar</taxon>
        <taxon>Alveolata</taxon>
        <taxon>Colpodellida</taxon>
        <taxon>Chromeraceae</taxon>
        <taxon>Chromera</taxon>
    </lineage>
</organism>
<feature type="compositionally biased region" description="Polar residues" evidence="1">
    <location>
        <begin position="613"/>
        <end position="623"/>
    </location>
</feature>
<reference evidence="5" key="1">
    <citation type="submission" date="2014-11" db="EMBL/GenBank/DDBJ databases">
        <authorList>
            <person name="Otto D Thomas"/>
            <person name="Naeem Raeece"/>
        </authorList>
    </citation>
    <scope>NUCLEOTIDE SEQUENCE</scope>
</reference>
<dbReference type="InterPro" id="IPR013694">
    <property type="entry name" value="VIT"/>
</dbReference>
<dbReference type="SMART" id="SM00327">
    <property type="entry name" value="VWA"/>
    <property type="match status" value="1"/>
</dbReference>
<dbReference type="AlphaFoldDB" id="A0A0G4F746"/>
<evidence type="ECO:0008006" key="6">
    <source>
        <dbReference type="Google" id="ProtNLM"/>
    </source>
</evidence>
<dbReference type="PhylomeDB" id="A0A0G4F746"/>
<protein>
    <recommendedName>
        <fullName evidence="6">VWFA domain-containing protein</fullName>
    </recommendedName>
</protein>
<dbReference type="Pfam" id="PF08487">
    <property type="entry name" value="VIT"/>
    <property type="match status" value="1"/>
</dbReference>
<dbReference type="PROSITE" id="PS50234">
    <property type="entry name" value="VWFA"/>
    <property type="match status" value="1"/>
</dbReference>
<proteinExistence type="predicted"/>
<dbReference type="InterPro" id="IPR002035">
    <property type="entry name" value="VWF_A"/>
</dbReference>
<evidence type="ECO:0000256" key="1">
    <source>
        <dbReference type="SAM" id="MobiDB-lite"/>
    </source>
</evidence>
<gene>
    <name evidence="5" type="ORF">Cvel_15564</name>
</gene>
<feature type="compositionally biased region" description="Pro residues" evidence="1">
    <location>
        <begin position="593"/>
        <end position="603"/>
    </location>
</feature>
<dbReference type="PANTHER" id="PTHR45737">
    <property type="entry name" value="VON WILLEBRAND FACTOR A DOMAIN-CONTAINING PROTEIN 5A"/>
    <property type="match status" value="1"/>
</dbReference>
<dbReference type="EMBL" id="CDMZ01000173">
    <property type="protein sequence ID" value="CEM08385.1"/>
    <property type="molecule type" value="Genomic_DNA"/>
</dbReference>
<dbReference type="PROSITE" id="PS51468">
    <property type="entry name" value="VIT"/>
    <property type="match status" value="1"/>
</dbReference>
<dbReference type="VEuPathDB" id="CryptoDB:Cvel_15564"/>
<name>A0A0G4F746_9ALVE</name>
<feature type="domain" description="VWFA" evidence="3">
    <location>
        <begin position="344"/>
        <end position="524"/>
    </location>
</feature>
<dbReference type="Gene3D" id="3.40.50.410">
    <property type="entry name" value="von Willebrand factor, type A domain"/>
    <property type="match status" value="1"/>
</dbReference>
<evidence type="ECO:0000313" key="5">
    <source>
        <dbReference type="EMBL" id="CEM08385.1"/>
    </source>
</evidence>
<sequence>MSPQFASATLLVAALALAGPSTIIAQQTGVGSPGDNPFTMPGLYYLPRGPCWSPWWPRPPCPTTTPSPDTDTGSQNFSFPVPLKSSHASVKMVDLVAEVTFTQTFQNYEEEDLEAKYVFPLVENAAVSGFKAYLNGTVVEGRVEGREQAKRTYQVAVDGGDSAFLLEQQMPDVFEISVGRLLPGEEVKIEISYVFDVKFADGCARLILPTAVAPRYAPEDFDLPDFVEDIVYNTGNNGTGNFSTNNATYSADVAIEMKGGQSIASVSSPSHPHLSSTVAQDALEASFAFPPQNLSHNATDFVVVVDLDGAKPPQIVWEVASDRQSVAAMLTLVPAFTNAEIKPEIIFVTDVSGSMSGGKIATARSALKLFLQSLPTDSYFNIIAFETSYRAFSSGSSRKYTAETRDEADTWIDTNIVARGGTNILRPLEYVENLPPVQGYARQVILLTDGQVWNTDEVVNLVRRTTETTRYFTIGVGSGASRDLIARVASVGRGHEENVVDGEDPRMAVMSQLERASHASVNDLSLKWPQAENLWKAASIDTATSSNDTIAAAGVQRLLQAVGGAPRLSFWSPTAAAAAPASRAQALRGSAPAPSPTSIPSSPPSEATEVQSERTSNSTTPAVQPSVPAFISAPYPPPAVYSNKHLTLYALWTVPPSSLNEAVSVGSPLSVSLNGSLAGTPIDLSMKMNNTGREADGVGIVHHMAARAVLRDLREKNIQNLLSEEEKKGAEALGVRFGLASEWTSWVATLEREGGGEEASSLITRRVPQPGGYGYVPPAAGYPTSSIGSGWSSTRLSRPGYYRSAPVWGSRGPVFGVGNAFGGPSFGGVGAVGASPFVGGAMPAVGGPMPTPALRAPTTTTPATGLLGLVQLQQFDGYFASSDAERIRTATAGAVDVQAAQLMTTVRDSLNRLVGASTSPRTFSFSMPNFSATLGAVAWLEADPVRASASRLVLQKARSWLRSRVAEAGGAGSAASVDSLVNAARGSLGI</sequence>
<feature type="domain" description="VIT" evidence="4">
    <location>
        <begin position="67"/>
        <end position="195"/>
    </location>
</feature>
<feature type="region of interest" description="Disordered" evidence="1">
    <location>
        <begin position="581"/>
        <end position="626"/>
    </location>
</feature>
<dbReference type="SMART" id="SM00609">
    <property type="entry name" value="VIT"/>
    <property type="match status" value="1"/>
</dbReference>
<feature type="signal peptide" evidence="2">
    <location>
        <begin position="1"/>
        <end position="25"/>
    </location>
</feature>
<evidence type="ECO:0000256" key="2">
    <source>
        <dbReference type="SAM" id="SignalP"/>
    </source>
</evidence>
<dbReference type="Pfam" id="PF13768">
    <property type="entry name" value="VWA_3"/>
    <property type="match status" value="1"/>
</dbReference>
<feature type="chain" id="PRO_5005188863" description="VWFA domain-containing protein" evidence="2">
    <location>
        <begin position="26"/>
        <end position="990"/>
    </location>
</feature>